<dbReference type="AlphaFoldDB" id="A0A512BEI2"/>
<keyword evidence="2" id="KW-1185">Reference proteome</keyword>
<evidence type="ECO:0000313" key="2">
    <source>
        <dbReference type="Proteomes" id="UP000321513"/>
    </source>
</evidence>
<accession>A0A512BEI2</accession>
<dbReference type="RefSeq" id="WP_147204484.1">
    <property type="nucleotide sequence ID" value="NZ_BJYT01000010.1"/>
</dbReference>
<proteinExistence type="predicted"/>
<gene>
    <name evidence="1" type="ORF">SAE01_28660</name>
</gene>
<sequence length="747" mass="83832">MKKLSFLIALILIGNLLIAQVKISGVVKDNRNHPVYGVSISLKDSYDGSTTDSLGNFAFRTTEKGEHIIVASSIGYNSFEQKVLIGSEPITLTISIKEKLDELKAVMVTAGSFAAGDSKRAAVLSSLDVATTAGSNADITAALKTLPGTQQVGEQEGLFVRGGAGYETKQFIDGTLVNNPYFTSVPDIGSRGRFSPFLFKGTVFTTGGYSALYGQALSSALLLESIDLPEQSEVDASISPLLVGAGTQQLSKNKKSSWGINYSYVNVGLYFGLVKQTPDYFKMPQFHSSDANFRFKTKRGGMVKYYTTFSNGVLGLRRPDIDSLNLKDAFSLTNNNWYNNLSWRENLGNGWKMNLGTGYSTNKDNISQQVQDQRNQPKQFGSGLPWMQNKNFDLLHKQDLAQVKAVFEKKLIGISALRFGGEYWHLYDKNVIHDTTYKLIDNYTALFAESDIFLTNSLAAKVGVRFENSSVIKKSDIAPRVSLAYKTGKDAQMSLAYGIFYQKPENNQLYYGTNVGMTKATHYIINYQKMTHERILRIEGYYKKYEDLIKTVPAVNFSSLYNNSGYGDAKGIDLFWRDKKSIKNFDYWVSYSYIDTKRDYLNYPQKLQPNFVANHTASVVMKRFYTSIKSGFNFTYTYATGRPYYNLMVNNNYKYYLADEGKTKSYNSLNFSAEYVPSIGKTNAKTNIVLFASMTNVLGANQVYGYNYSHNGMYKEPITPPSRRFYFIGCFLSWGVDRTQDAINNNL</sequence>
<dbReference type="Gene3D" id="2.60.40.1120">
    <property type="entry name" value="Carboxypeptidase-like, regulatory domain"/>
    <property type="match status" value="1"/>
</dbReference>
<dbReference type="InterPro" id="IPR008969">
    <property type="entry name" value="CarboxyPept-like_regulatory"/>
</dbReference>
<reference evidence="1 2" key="1">
    <citation type="submission" date="2019-07" db="EMBL/GenBank/DDBJ databases">
        <title>Whole genome shotgun sequence of Segetibacter aerophilus NBRC 106135.</title>
        <authorList>
            <person name="Hosoyama A."/>
            <person name="Uohara A."/>
            <person name="Ohji S."/>
            <person name="Ichikawa N."/>
        </authorList>
    </citation>
    <scope>NUCLEOTIDE SEQUENCE [LARGE SCALE GENOMIC DNA]</scope>
    <source>
        <strain evidence="1 2">NBRC 106135</strain>
    </source>
</reference>
<dbReference type="EMBL" id="BJYT01000010">
    <property type="protein sequence ID" value="GEO10370.1"/>
    <property type="molecule type" value="Genomic_DNA"/>
</dbReference>
<dbReference type="SUPFAM" id="SSF56935">
    <property type="entry name" value="Porins"/>
    <property type="match status" value="1"/>
</dbReference>
<dbReference type="Pfam" id="PF13715">
    <property type="entry name" value="CarbopepD_reg_2"/>
    <property type="match status" value="1"/>
</dbReference>
<dbReference type="Proteomes" id="UP000321513">
    <property type="component" value="Unassembled WGS sequence"/>
</dbReference>
<keyword evidence="1" id="KW-0675">Receptor</keyword>
<name>A0A512BEI2_9BACT</name>
<comment type="caution">
    <text evidence="1">The sequence shown here is derived from an EMBL/GenBank/DDBJ whole genome shotgun (WGS) entry which is preliminary data.</text>
</comment>
<dbReference type="SUPFAM" id="SSF49464">
    <property type="entry name" value="Carboxypeptidase regulatory domain-like"/>
    <property type="match status" value="1"/>
</dbReference>
<evidence type="ECO:0000313" key="1">
    <source>
        <dbReference type="EMBL" id="GEO10370.1"/>
    </source>
</evidence>
<dbReference type="OrthoDB" id="1075473at2"/>
<organism evidence="1 2">
    <name type="scientific">Segetibacter aerophilus</name>
    <dbReference type="NCBI Taxonomy" id="670293"/>
    <lineage>
        <taxon>Bacteria</taxon>
        <taxon>Pseudomonadati</taxon>
        <taxon>Bacteroidota</taxon>
        <taxon>Chitinophagia</taxon>
        <taxon>Chitinophagales</taxon>
        <taxon>Chitinophagaceae</taxon>
        <taxon>Segetibacter</taxon>
    </lineage>
</organism>
<protein>
    <submittedName>
        <fullName evidence="1">TonB-dependent receptor</fullName>
    </submittedName>
</protein>